<name>A0A0F9FVU8_9ZZZZ</name>
<organism evidence="2">
    <name type="scientific">marine sediment metagenome</name>
    <dbReference type="NCBI Taxonomy" id="412755"/>
    <lineage>
        <taxon>unclassified sequences</taxon>
        <taxon>metagenomes</taxon>
        <taxon>ecological metagenomes</taxon>
    </lineage>
</organism>
<feature type="non-terminal residue" evidence="2">
    <location>
        <position position="1"/>
    </location>
</feature>
<feature type="compositionally biased region" description="Basic and acidic residues" evidence="1">
    <location>
        <begin position="20"/>
        <end position="31"/>
    </location>
</feature>
<protein>
    <submittedName>
        <fullName evidence="2">Uncharacterized protein</fullName>
    </submittedName>
</protein>
<accession>A0A0F9FVU8</accession>
<evidence type="ECO:0000313" key="2">
    <source>
        <dbReference type="EMBL" id="KKL90418.1"/>
    </source>
</evidence>
<dbReference type="AlphaFoldDB" id="A0A0F9FVU8"/>
<gene>
    <name evidence="2" type="ORF">LCGC14_1904900</name>
</gene>
<feature type="region of interest" description="Disordered" evidence="1">
    <location>
        <begin position="20"/>
        <end position="62"/>
    </location>
</feature>
<comment type="caution">
    <text evidence="2">The sequence shown here is derived from an EMBL/GenBank/DDBJ whole genome shotgun (WGS) entry which is preliminary data.</text>
</comment>
<evidence type="ECO:0000256" key="1">
    <source>
        <dbReference type="SAM" id="MobiDB-lite"/>
    </source>
</evidence>
<reference evidence="2" key="1">
    <citation type="journal article" date="2015" name="Nature">
        <title>Complex archaea that bridge the gap between prokaryotes and eukaryotes.</title>
        <authorList>
            <person name="Spang A."/>
            <person name="Saw J.H."/>
            <person name="Jorgensen S.L."/>
            <person name="Zaremba-Niedzwiedzka K."/>
            <person name="Martijn J."/>
            <person name="Lind A.E."/>
            <person name="van Eijk R."/>
            <person name="Schleper C."/>
            <person name="Guy L."/>
            <person name="Ettema T.J."/>
        </authorList>
    </citation>
    <scope>NUCLEOTIDE SEQUENCE</scope>
</reference>
<sequence length="62" mass="6744">EHSPDEVFPRICSILHEIITGKKVDDSERGNDSSSGASTEKPEDETPTASTSTKEIERALSQ</sequence>
<dbReference type="EMBL" id="LAZR01020012">
    <property type="protein sequence ID" value="KKL90418.1"/>
    <property type="molecule type" value="Genomic_DNA"/>
</dbReference>
<proteinExistence type="predicted"/>